<keyword evidence="1" id="KW-0812">Transmembrane</keyword>
<dbReference type="FunFam" id="1.10.287.110:FF:000146">
    <property type="entry name" value="Chaperone protein DNAj"/>
    <property type="match status" value="1"/>
</dbReference>
<dbReference type="CDD" id="cd06257">
    <property type="entry name" value="DnaJ"/>
    <property type="match status" value="1"/>
</dbReference>
<gene>
    <name evidence="3" type="ORF">LSCM1_05470</name>
</gene>
<proteinExistence type="predicted"/>
<dbReference type="Gene3D" id="1.10.287.110">
    <property type="entry name" value="DnaJ domain"/>
    <property type="match status" value="1"/>
</dbReference>
<sequence>MRRLTVNATPVLIQRLPRFDALRCATTGKQHSYRPGCFALALRSLFVTLVPKPLKQRIAIRMQTGMERAAELEKELQWLQKHGSPLQVMGLPDHAELPEVRARYRSLVLEAHPDTAKDTTGESEYAILQTAYRMSVNPVSLWHRNGASPALHRQLQLSRKKVHRLDRVRLFALFSYAVMLLIGILFSTVIVPHALEAALRFFDPEFYHFMIQQEREEDRKHAAGEVVDTDPKRLAPTALRRLLYPGRFIHEGDEGKE</sequence>
<dbReference type="RefSeq" id="XP_067179568.1">
    <property type="nucleotide sequence ID" value="XM_067322933.1"/>
</dbReference>
<dbReference type="Proteomes" id="UP000673552">
    <property type="component" value="Chromosome 17"/>
</dbReference>
<accession>A0A836KP04</accession>
<evidence type="ECO:0000313" key="3">
    <source>
        <dbReference type="EMBL" id="KAG5481461.1"/>
    </source>
</evidence>
<name>A0A836KP04_9TRYP</name>
<keyword evidence="1" id="KW-0472">Membrane</keyword>
<evidence type="ECO:0000313" key="4">
    <source>
        <dbReference type="Proteomes" id="UP000673552"/>
    </source>
</evidence>
<protein>
    <recommendedName>
        <fullName evidence="2">J domain-containing protein</fullName>
    </recommendedName>
</protein>
<keyword evidence="4" id="KW-1185">Reference proteome</keyword>
<dbReference type="Pfam" id="PF00226">
    <property type="entry name" value="DnaJ"/>
    <property type="match status" value="1"/>
</dbReference>
<reference evidence="3 4" key="1">
    <citation type="submission" date="2021-03" db="EMBL/GenBank/DDBJ databases">
        <title>Leishmania (Mundinia) martiniquensis Genome sequencing and assembly.</title>
        <authorList>
            <person name="Almutairi H."/>
            <person name="Gatherer D."/>
        </authorList>
    </citation>
    <scope>NUCLEOTIDE SEQUENCE [LARGE SCALE GENOMIC DNA]</scope>
    <source>
        <strain evidence="3">LSCM1</strain>
    </source>
</reference>
<dbReference type="InterPro" id="IPR036869">
    <property type="entry name" value="J_dom_sf"/>
</dbReference>
<feature type="transmembrane region" description="Helical" evidence="1">
    <location>
        <begin position="170"/>
        <end position="195"/>
    </location>
</feature>
<organism evidence="3 4">
    <name type="scientific">Leishmania martiniquensis</name>
    <dbReference type="NCBI Taxonomy" id="1580590"/>
    <lineage>
        <taxon>Eukaryota</taxon>
        <taxon>Discoba</taxon>
        <taxon>Euglenozoa</taxon>
        <taxon>Kinetoplastea</taxon>
        <taxon>Metakinetoplastina</taxon>
        <taxon>Trypanosomatida</taxon>
        <taxon>Trypanosomatidae</taxon>
        <taxon>Leishmaniinae</taxon>
        <taxon>Leishmania</taxon>
    </lineage>
</organism>
<evidence type="ECO:0000259" key="2">
    <source>
        <dbReference type="PROSITE" id="PS50076"/>
    </source>
</evidence>
<dbReference type="SUPFAM" id="SSF46565">
    <property type="entry name" value="Chaperone J-domain"/>
    <property type="match status" value="1"/>
</dbReference>
<dbReference type="OrthoDB" id="10250354at2759"/>
<dbReference type="InterPro" id="IPR001623">
    <property type="entry name" value="DnaJ_domain"/>
</dbReference>
<dbReference type="GeneID" id="92515445"/>
<dbReference type="KEGG" id="lmat:92515445"/>
<dbReference type="PROSITE" id="PS50076">
    <property type="entry name" value="DNAJ_2"/>
    <property type="match status" value="1"/>
</dbReference>
<feature type="domain" description="J" evidence="2">
    <location>
        <begin position="84"/>
        <end position="146"/>
    </location>
</feature>
<keyword evidence="1" id="KW-1133">Transmembrane helix</keyword>
<dbReference type="AlphaFoldDB" id="A0A836KP04"/>
<dbReference type="EMBL" id="JAFEUZ010000017">
    <property type="protein sequence ID" value="KAG5481461.1"/>
    <property type="molecule type" value="Genomic_DNA"/>
</dbReference>
<evidence type="ECO:0000256" key="1">
    <source>
        <dbReference type="SAM" id="Phobius"/>
    </source>
</evidence>
<comment type="caution">
    <text evidence="3">The sequence shown here is derived from an EMBL/GenBank/DDBJ whole genome shotgun (WGS) entry which is preliminary data.</text>
</comment>